<dbReference type="Pfam" id="PF03583">
    <property type="entry name" value="LIP"/>
    <property type="match status" value="1"/>
</dbReference>
<dbReference type="SUPFAM" id="SSF53474">
    <property type="entry name" value="alpha/beta-Hydrolases"/>
    <property type="match status" value="1"/>
</dbReference>
<gene>
    <name evidence="2" type="ORF">CBI38_12670</name>
</gene>
<dbReference type="Proteomes" id="UP000245711">
    <property type="component" value="Chromosome"/>
</dbReference>
<dbReference type="Gene3D" id="1.10.260.130">
    <property type="match status" value="1"/>
</dbReference>
<dbReference type="KEGG" id="roz:CBI38_12670"/>
<proteinExistence type="predicted"/>
<dbReference type="EMBL" id="CP021354">
    <property type="protein sequence ID" value="AWK75515.1"/>
    <property type="molecule type" value="Genomic_DNA"/>
</dbReference>
<evidence type="ECO:0000313" key="3">
    <source>
        <dbReference type="Proteomes" id="UP000245711"/>
    </source>
</evidence>
<keyword evidence="1" id="KW-0732">Signal</keyword>
<dbReference type="Gene3D" id="3.40.50.1820">
    <property type="entry name" value="alpha/beta hydrolase"/>
    <property type="match status" value="1"/>
</dbReference>
<dbReference type="PANTHER" id="PTHR34853">
    <property type="match status" value="1"/>
</dbReference>
<feature type="signal peptide" evidence="1">
    <location>
        <begin position="1"/>
        <end position="25"/>
    </location>
</feature>
<accession>A0A2S2C3R4</accession>
<dbReference type="GO" id="GO:0004806">
    <property type="term" value="F:triacylglycerol lipase activity"/>
    <property type="evidence" value="ECO:0007669"/>
    <property type="project" value="InterPro"/>
</dbReference>
<reference evidence="2 3" key="1">
    <citation type="submission" date="2017-05" db="EMBL/GenBank/DDBJ databases">
        <title>Isolation of Rhodococcus sp. S2-17 biodegrading of BP-3.</title>
        <authorList>
            <person name="Lee Y."/>
            <person name="Kim K.H."/>
            <person name="Chun B.H."/>
            <person name="Jung H.S."/>
            <person name="Jeon C.O."/>
        </authorList>
    </citation>
    <scope>NUCLEOTIDE SEQUENCE [LARGE SCALE GENOMIC DNA]</scope>
    <source>
        <strain evidence="2 3">S2-17</strain>
    </source>
</reference>
<keyword evidence="3" id="KW-1185">Reference proteome</keyword>
<dbReference type="AlphaFoldDB" id="A0A2S2C3R4"/>
<dbReference type="RefSeq" id="WP_109329343.1">
    <property type="nucleotide sequence ID" value="NZ_CP021354.1"/>
</dbReference>
<feature type="chain" id="PRO_5039515973" evidence="1">
    <location>
        <begin position="26"/>
        <end position="375"/>
    </location>
</feature>
<dbReference type="PIRSF" id="PIRSF029171">
    <property type="entry name" value="Esterase_LipA"/>
    <property type="match status" value="1"/>
</dbReference>
<name>A0A2S2C3R4_9NOCA</name>
<dbReference type="InterPro" id="IPR029058">
    <property type="entry name" value="AB_hydrolase_fold"/>
</dbReference>
<organism evidence="2 3">
    <name type="scientific">Rhodococcus oxybenzonivorans</name>
    <dbReference type="NCBI Taxonomy" id="1990687"/>
    <lineage>
        <taxon>Bacteria</taxon>
        <taxon>Bacillati</taxon>
        <taxon>Actinomycetota</taxon>
        <taxon>Actinomycetes</taxon>
        <taxon>Mycobacteriales</taxon>
        <taxon>Nocardiaceae</taxon>
        <taxon>Rhodococcus</taxon>
    </lineage>
</organism>
<evidence type="ECO:0000256" key="1">
    <source>
        <dbReference type="SAM" id="SignalP"/>
    </source>
</evidence>
<dbReference type="OrthoDB" id="9798122at2"/>
<dbReference type="GO" id="GO:0016042">
    <property type="term" value="P:lipid catabolic process"/>
    <property type="evidence" value="ECO:0007669"/>
    <property type="project" value="InterPro"/>
</dbReference>
<dbReference type="InterPro" id="IPR005152">
    <property type="entry name" value="Lipase_secreted"/>
</dbReference>
<dbReference type="PANTHER" id="PTHR34853:SF1">
    <property type="entry name" value="LIPASE 5"/>
    <property type="match status" value="1"/>
</dbReference>
<protein>
    <submittedName>
        <fullName evidence="2">Lipase</fullName>
    </submittedName>
</protein>
<sequence length="375" mass="39173">MRSTVGRRAAIVVATVLAFSLFAGPAPSPSQPVGAPGDVVASSSVPQQMWPPGATTGSFLTYWTTGPLNRPALSTGAIFLPPGGPPPGGWPVVSWAHGTVGLADACAPTATGNFGGQYVEHWLREGYAVVATDYVGLGTPGVHPYLDGPTEAHSMIDMVRAARSVTPSLSNRWLALGQSQGGHAALVAASMATRYAPELDFRGTVATGAPSNLEQLAPLVGPNFPPLPLTGSTVFVAYALAGLRASRPDLDIDSYLSPLGISALDRLEELCYQDAAPQLQGVTIGQLMSRNLDDPAILDAIRGTLGVPVRGYDRPLFIGQGLLDDIVPAAFSWKLTADLAANGQSFVYRTYPTGHLQTMPASLPDTTPFVRQAFS</sequence>
<evidence type="ECO:0000313" key="2">
    <source>
        <dbReference type="EMBL" id="AWK75515.1"/>
    </source>
</evidence>